<evidence type="ECO:0000256" key="10">
    <source>
        <dbReference type="SAM" id="SignalP"/>
    </source>
</evidence>
<feature type="chain" id="PRO_5039550465" evidence="10">
    <location>
        <begin position="33"/>
        <end position="723"/>
    </location>
</feature>
<dbReference type="SUPFAM" id="SSF56935">
    <property type="entry name" value="Porins"/>
    <property type="match status" value="1"/>
</dbReference>
<evidence type="ECO:0000256" key="9">
    <source>
        <dbReference type="RuleBase" id="RU003357"/>
    </source>
</evidence>
<dbReference type="Gene3D" id="2.40.170.20">
    <property type="entry name" value="TonB-dependent receptor, beta-barrel domain"/>
    <property type="match status" value="1"/>
</dbReference>
<keyword evidence="2 8" id="KW-0813">Transport</keyword>
<evidence type="ECO:0000256" key="5">
    <source>
        <dbReference type="ARBA" id="ARBA00023077"/>
    </source>
</evidence>
<name>A0A9D8KXG7_9GAMM</name>
<keyword evidence="7 8" id="KW-0998">Cell outer membrane</keyword>
<dbReference type="AlphaFoldDB" id="A0A9D8KXG7"/>
<dbReference type="PROSITE" id="PS52016">
    <property type="entry name" value="TONB_DEPENDENT_REC_3"/>
    <property type="match status" value="1"/>
</dbReference>
<dbReference type="GO" id="GO:0015344">
    <property type="term" value="F:siderophore uptake transmembrane transporter activity"/>
    <property type="evidence" value="ECO:0007669"/>
    <property type="project" value="TreeGrafter"/>
</dbReference>
<evidence type="ECO:0000259" key="12">
    <source>
        <dbReference type="Pfam" id="PF07715"/>
    </source>
</evidence>
<evidence type="ECO:0000313" key="13">
    <source>
        <dbReference type="EMBL" id="MBN8799815.1"/>
    </source>
</evidence>
<keyword evidence="10" id="KW-0732">Signal</keyword>
<evidence type="ECO:0000256" key="1">
    <source>
        <dbReference type="ARBA" id="ARBA00004571"/>
    </source>
</evidence>
<keyword evidence="4 8" id="KW-0812">Transmembrane</keyword>
<dbReference type="Gene3D" id="2.170.130.10">
    <property type="entry name" value="TonB-dependent receptor, plug domain"/>
    <property type="match status" value="1"/>
</dbReference>
<keyword evidence="5 9" id="KW-0798">TonB box</keyword>
<feature type="domain" description="TonB-dependent receptor plug" evidence="12">
    <location>
        <begin position="64"/>
        <end position="167"/>
    </location>
</feature>
<keyword evidence="6 8" id="KW-0472">Membrane</keyword>
<dbReference type="InterPro" id="IPR037066">
    <property type="entry name" value="Plug_dom_sf"/>
</dbReference>
<dbReference type="RefSeq" id="WP_055767276.1">
    <property type="nucleotide sequence ID" value="NZ_JAFKME010000004.1"/>
</dbReference>
<comment type="similarity">
    <text evidence="8 9">Belongs to the TonB-dependent receptor family.</text>
</comment>
<evidence type="ECO:0000256" key="2">
    <source>
        <dbReference type="ARBA" id="ARBA00022448"/>
    </source>
</evidence>
<evidence type="ECO:0000256" key="6">
    <source>
        <dbReference type="ARBA" id="ARBA00023136"/>
    </source>
</evidence>
<organism evidence="13 14">
    <name type="scientific">Stenotrophomonas nitritireducens</name>
    <dbReference type="NCBI Taxonomy" id="83617"/>
    <lineage>
        <taxon>Bacteria</taxon>
        <taxon>Pseudomonadati</taxon>
        <taxon>Pseudomonadota</taxon>
        <taxon>Gammaproteobacteria</taxon>
        <taxon>Lysobacterales</taxon>
        <taxon>Lysobacteraceae</taxon>
        <taxon>Stenotrophomonas</taxon>
    </lineage>
</organism>
<dbReference type="InterPro" id="IPR039426">
    <property type="entry name" value="TonB-dep_rcpt-like"/>
</dbReference>
<dbReference type="Proteomes" id="UP000664815">
    <property type="component" value="Unassembled WGS sequence"/>
</dbReference>
<comment type="caution">
    <text evidence="13">The sequence shown here is derived from an EMBL/GenBank/DDBJ whole genome shotgun (WGS) entry which is preliminary data.</text>
</comment>
<evidence type="ECO:0000256" key="7">
    <source>
        <dbReference type="ARBA" id="ARBA00023237"/>
    </source>
</evidence>
<dbReference type="InterPro" id="IPR000531">
    <property type="entry name" value="Beta-barrel_TonB"/>
</dbReference>
<gene>
    <name evidence="13" type="ORF">J0H45_10770</name>
</gene>
<comment type="subcellular location">
    <subcellularLocation>
        <location evidence="1 8">Cell outer membrane</location>
        <topology evidence="1 8">Multi-pass membrane protein</topology>
    </subcellularLocation>
</comment>
<evidence type="ECO:0000256" key="8">
    <source>
        <dbReference type="PROSITE-ProRule" id="PRU01360"/>
    </source>
</evidence>
<dbReference type="GO" id="GO:0009279">
    <property type="term" value="C:cell outer membrane"/>
    <property type="evidence" value="ECO:0007669"/>
    <property type="project" value="UniProtKB-SubCell"/>
</dbReference>
<evidence type="ECO:0000256" key="4">
    <source>
        <dbReference type="ARBA" id="ARBA00022692"/>
    </source>
</evidence>
<dbReference type="EMBL" id="JAFKMG010000965">
    <property type="protein sequence ID" value="MBN8799815.1"/>
    <property type="molecule type" value="Genomic_DNA"/>
</dbReference>
<dbReference type="Pfam" id="PF07715">
    <property type="entry name" value="Plug"/>
    <property type="match status" value="1"/>
</dbReference>
<feature type="domain" description="TonB-dependent receptor-like beta-barrel" evidence="11">
    <location>
        <begin position="282"/>
        <end position="688"/>
    </location>
</feature>
<dbReference type="PANTHER" id="PTHR30069">
    <property type="entry name" value="TONB-DEPENDENT OUTER MEMBRANE RECEPTOR"/>
    <property type="match status" value="1"/>
</dbReference>
<dbReference type="GO" id="GO:0044718">
    <property type="term" value="P:siderophore transmembrane transport"/>
    <property type="evidence" value="ECO:0007669"/>
    <property type="project" value="TreeGrafter"/>
</dbReference>
<evidence type="ECO:0000256" key="3">
    <source>
        <dbReference type="ARBA" id="ARBA00022452"/>
    </source>
</evidence>
<feature type="signal peptide" evidence="10">
    <location>
        <begin position="1"/>
        <end position="32"/>
    </location>
</feature>
<dbReference type="InterPro" id="IPR012910">
    <property type="entry name" value="Plug_dom"/>
</dbReference>
<evidence type="ECO:0000259" key="11">
    <source>
        <dbReference type="Pfam" id="PF00593"/>
    </source>
</evidence>
<evidence type="ECO:0000313" key="14">
    <source>
        <dbReference type="Proteomes" id="UP000664815"/>
    </source>
</evidence>
<dbReference type="InterPro" id="IPR036942">
    <property type="entry name" value="Beta-barrel_TonB_sf"/>
</dbReference>
<dbReference type="PANTHER" id="PTHR30069:SF42">
    <property type="entry name" value="FERRIC AEROBACTIN RECEPTOR"/>
    <property type="match status" value="1"/>
</dbReference>
<sequence>MTNPISARSGAAARTHLSMAVGLVLATVAASAAAQDANTHAAHQDAINLDNVIVTGTRAPKAVDRIPGAVSIVSLQEVQNSLSLTEDATAVLSRTIPGYSESTQALTNSGETLRGRIALRLFDGIPQTSPLRETNRAGSFTDLGVIGRIEVVNGPSAAEGVGAAGGIINYISKTPEEGSHTSVNTRWSTQGRDDSDGWKVGVTFGHKEDAYDLLLATSFVDRGMAYDGKGRKIGMRGSGTINDSEAKNLFLKLGTNFGEADMQRLQVSVSRFNLTGKGNYTGVIGDRANNVTSTSVHGTPLGAKTEFNDFNQLALSYSHSDFFGGTLLADAYRADQHMRYPAEDGKDRQDPLLAPLGTLIDQSEVNSDKKGFRTSWTRGGLFNVDGLELRVGVDQVKDTTDQRLALTNRVWVPPMEYSSSAPYTQLSWDIGDLTLSGGVRRESGELHVDSYTTTYYNNRVFVEGGTLKYRQTLPNAGLVYRFTDALSAYASYSEGFSLPNVGIPLRNINKPGYKVDGILDLQPIIVENKEIGFNWRGGNASASASYYRSYSELGVSLSTDPVTGDFVMNRGPVRINGIELTGSYDFSSDLKLSALYSHIVGKTWFTKNGPLDKRMGANDVSPDKIGMNLFWRFAPQADLNLGATTLLARTINQGRSGAEHTSGRTLLDLSVNYDTGRFGKLTLGLENLLNKQYILTTSEASNANDDWMAGRGRVISLSHNIAF</sequence>
<dbReference type="Pfam" id="PF00593">
    <property type="entry name" value="TonB_dep_Rec_b-barrel"/>
    <property type="match status" value="1"/>
</dbReference>
<accession>A0A9D8KXG7</accession>
<keyword evidence="13" id="KW-0675">Receptor</keyword>
<protein>
    <submittedName>
        <fullName evidence="13">TonB-dependent receptor</fullName>
    </submittedName>
</protein>
<proteinExistence type="inferred from homology"/>
<keyword evidence="3 8" id="KW-1134">Transmembrane beta strand</keyword>
<reference evidence="13" key="1">
    <citation type="submission" date="2021-02" db="EMBL/GenBank/DDBJ databases">
        <title>Thiocyanate and organic carbon inputs drive convergent selection for specific autotrophic Afipia and Thiobacillus strains within complex microbiomes.</title>
        <authorList>
            <person name="Huddy R.J."/>
            <person name="Sachdeva R."/>
            <person name="Kadzinga F."/>
            <person name="Kantor R.S."/>
            <person name="Harrison S.T.L."/>
            <person name="Banfield J.F."/>
        </authorList>
    </citation>
    <scope>NUCLEOTIDE SEQUENCE</scope>
    <source>
        <strain evidence="13">SCN18_10_11_15_R1_P_69_7</strain>
    </source>
</reference>